<dbReference type="PANTHER" id="PTHR38834">
    <property type="entry name" value="PERIPLASMIC SUBSTRATE BINDING PROTEIN FAMILY 3"/>
    <property type="match status" value="1"/>
</dbReference>
<gene>
    <name evidence="2" type="ORF">J1N51_02095</name>
</gene>
<dbReference type="InterPro" id="IPR001638">
    <property type="entry name" value="Solute-binding_3/MltF_N"/>
</dbReference>
<dbReference type="KEGG" id="psym:J1N51_02095"/>
<evidence type="ECO:0000313" key="3">
    <source>
        <dbReference type="Proteomes" id="UP000682739"/>
    </source>
</evidence>
<dbReference type="AlphaFoldDB" id="A0A975DCN3"/>
<dbReference type="Proteomes" id="UP000682739">
    <property type="component" value="Chromosome"/>
</dbReference>
<sequence length="262" mass="30775">MRLVQRIILFIYCALVVMAFAPSSYGQVNNQSKPAIKIVIDYSPPYIMEQNGKITGIATQIVESALSAKQVSTDIKQLPWTDVKLSVDSEKVLSFWWHINKQREKSWLFSKPIYQAEYVFLARKAVRFYWTRFDQLRPYKIGLSHIQSYGEVFDSYIQYLNTEKTLSDFSAIKKLLDGQLDAILIEKSMAFYLMNYLTDEERQRLELFEEQVLHKEPYFLVCAKFFNNCSYYINQLNEGLKLLKNSGRYEAIIRSNRTLNEN</sequence>
<protein>
    <submittedName>
        <fullName evidence="2">Transporter substrate-binding domain-containing protein</fullName>
    </submittedName>
</protein>
<keyword evidence="3" id="KW-1185">Reference proteome</keyword>
<proteinExistence type="predicted"/>
<dbReference type="Gene3D" id="3.40.190.10">
    <property type="entry name" value="Periplasmic binding protein-like II"/>
    <property type="match status" value="2"/>
</dbReference>
<reference evidence="2" key="1">
    <citation type="submission" date="2021-03" db="EMBL/GenBank/DDBJ databases">
        <title>Description of Psychrosphaera ytuae sp. nov. isolated from deep sea sediment of South China Sea.</title>
        <authorList>
            <person name="Zhang J."/>
            <person name="Xu X.-D."/>
        </authorList>
    </citation>
    <scope>NUCLEOTIDE SEQUENCE</scope>
    <source>
        <strain evidence="2">MTZ26</strain>
    </source>
</reference>
<feature type="domain" description="Solute-binding protein family 3/N-terminal" evidence="1">
    <location>
        <begin position="37"/>
        <end position="254"/>
    </location>
</feature>
<dbReference type="PANTHER" id="PTHR38834:SF3">
    <property type="entry name" value="SOLUTE-BINDING PROTEIN FAMILY 3_N-TERMINAL DOMAIN-CONTAINING PROTEIN"/>
    <property type="match status" value="1"/>
</dbReference>
<evidence type="ECO:0000259" key="1">
    <source>
        <dbReference type="Pfam" id="PF00497"/>
    </source>
</evidence>
<dbReference type="EMBL" id="CP072110">
    <property type="protein sequence ID" value="QTH64299.1"/>
    <property type="molecule type" value="Genomic_DNA"/>
</dbReference>
<dbReference type="RefSeq" id="WP_208832354.1">
    <property type="nucleotide sequence ID" value="NZ_CP072110.1"/>
</dbReference>
<name>A0A975DCN3_9GAMM</name>
<evidence type="ECO:0000313" key="2">
    <source>
        <dbReference type="EMBL" id="QTH64299.1"/>
    </source>
</evidence>
<organism evidence="2 3">
    <name type="scientific">Psychrosphaera ytuae</name>
    <dbReference type="NCBI Taxonomy" id="2820710"/>
    <lineage>
        <taxon>Bacteria</taxon>
        <taxon>Pseudomonadati</taxon>
        <taxon>Pseudomonadota</taxon>
        <taxon>Gammaproteobacteria</taxon>
        <taxon>Alteromonadales</taxon>
        <taxon>Pseudoalteromonadaceae</taxon>
        <taxon>Psychrosphaera</taxon>
    </lineage>
</organism>
<accession>A0A975DCN3</accession>
<dbReference type="Pfam" id="PF00497">
    <property type="entry name" value="SBP_bac_3"/>
    <property type="match status" value="1"/>
</dbReference>
<dbReference type="SUPFAM" id="SSF53850">
    <property type="entry name" value="Periplasmic binding protein-like II"/>
    <property type="match status" value="1"/>
</dbReference>